<proteinExistence type="predicted"/>
<dbReference type="Proteomes" id="UP000016943">
    <property type="component" value="Chromosome"/>
</dbReference>
<dbReference type="EMBL" id="CP006365">
    <property type="protein sequence ID" value="AGU14668.1"/>
    <property type="molecule type" value="Genomic_DNA"/>
</dbReference>
<keyword evidence="2" id="KW-1185">Reference proteome</keyword>
<dbReference type="HOGENOM" id="CLU_2971702_0_0_11"/>
<dbReference type="KEGG" id="caz:CARG_02540"/>
<evidence type="ECO:0000313" key="1">
    <source>
        <dbReference type="EMBL" id="AGU14668.1"/>
    </source>
</evidence>
<dbReference type="STRING" id="1348662.CARG_02540"/>
<name>U3GW43_9CORY</name>
<dbReference type="AlphaFoldDB" id="U3GW43"/>
<accession>U3GW43</accession>
<reference evidence="1 2" key="1">
    <citation type="journal article" date="2013" name="Genome Announc.">
        <title>Whole-Genome Sequence of the Clinical Strain Corynebacterium argentoratense DSM 44202, Isolated from a Human Throat Specimen.</title>
        <authorList>
            <person name="Bomholt C."/>
            <person name="Glaub A."/>
            <person name="Gravermann K."/>
            <person name="Albersmeier A."/>
            <person name="Brinkrolf K."/>
            <person name="Ruckert C."/>
            <person name="Tauch A."/>
        </authorList>
    </citation>
    <scope>NUCLEOTIDE SEQUENCE [LARGE SCALE GENOMIC DNA]</scope>
    <source>
        <strain evidence="1">DSM 44202</strain>
    </source>
</reference>
<evidence type="ECO:0000313" key="2">
    <source>
        <dbReference type="Proteomes" id="UP000016943"/>
    </source>
</evidence>
<protein>
    <submittedName>
        <fullName evidence="1">Uncharacterized protein</fullName>
    </submittedName>
</protein>
<organism evidence="1 2">
    <name type="scientific">Corynebacterium argentoratense DSM 44202</name>
    <dbReference type="NCBI Taxonomy" id="1348662"/>
    <lineage>
        <taxon>Bacteria</taxon>
        <taxon>Bacillati</taxon>
        <taxon>Actinomycetota</taxon>
        <taxon>Actinomycetes</taxon>
        <taxon>Mycobacteriales</taxon>
        <taxon>Corynebacteriaceae</taxon>
        <taxon>Corynebacterium</taxon>
    </lineage>
</organism>
<sequence length="58" mass="6405">MSDMWEFTLQALEKYAGGKKITQTQTQLLLDRGLIDHGGTITDTGHKALARAWGMVEA</sequence>
<gene>
    <name evidence="1" type="ORF">CARG_02540</name>
</gene>